<organism evidence="2 3">
    <name type="scientific">Ciceribacter thiooxidans</name>
    <dbReference type="NCBI Taxonomy" id="1969821"/>
    <lineage>
        <taxon>Bacteria</taxon>
        <taxon>Pseudomonadati</taxon>
        <taxon>Pseudomonadota</taxon>
        <taxon>Alphaproteobacteria</taxon>
        <taxon>Hyphomicrobiales</taxon>
        <taxon>Rhizobiaceae</taxon>
        <taxon>Ciceribacter</taxon>
    </lineage>
</organism>
<name>A0ABV7I9A4_9HYPH</name>
<dbReference type="InterPro" id="IPR036465">
    <property type="entry name" value="vWFA_dom_sf"/>
</dbReference>
<comment type="caution">
    <text evidence="2">The sequence shown here is derived from an EMBL/GenBank/DDBJ whole genome shotgun (WGS) entry which is preliminary data.</text>
</comment>
<evidence type="ECO:0000259" key="1">
    <source>
        <dbReference type="PROSITE" id="PS50234"/>
    </source>
</evidence>
<dbReference type="InterPro" id="IPR051928">
    <property type="entry name" value="NorD/CobT"/>
</dbReference>
<dbReference type="Gene3D" id="3.40.50.410">
    <property type="entry name" value="von Willebrand factor, type A domain"/>
    <property type="match status" value="1"/>
</dbReference>
<dbReference type="PANTHER" id="PTHR41248">
    <property type="entry name" value="NORD PROTEIN"/>
    <property type="match status" value="1"/>
</dbReference>
<evidence type="ECO:0000313" key="2">
    <source>
        <dbReference type="EMBL" id="MFC3166103.1"/>
    </source>
</evidence>
<dbReference type="InterPro" id="IPR002035">
    <property type="entry name" value="VWF_A"/>
</dbReference>
<dbReference type="PANTHER" id="PTHR41248:SF1">
    <property type="entry name" value="NORD PROTEIN"/>
    <property type="match status" value="1"/>
</dbReference>
<protein>
    <submittedName>
        <fullName evidence="2">Nitric oxide reductase activation protein NorD</fullName>
    </submittedName>
</protein>
<reference evidence="3" key="1">
    <citation type="journal article" date="2019" name="Int. J. Syst. Evol. Microbiol.">
        <title>The Global Catalogue of Microorganisms (GCM) 10K type strain sequencing project: providing services to taxonomists for standard genome sequencing and annotation.</title>
        <authorList>
            <consortium name="The Broad Institute Genomics Platform"/>
            <consortium name="The Broad Institute Genome Sequencing Center for Infectious Disease"/>
            <person name="Wu L."/>
            <person name="Ma J."/>
        </authorList>
    </citation>
    <scope>NUCLEOTIDE SEQUENCE [LARGE SCALE GENOMIC DNA]</scope>
    <source>
        <strain evidence="3">KCTC 52231</strain>
    </source>
</reference>
<keyword evidence="3" id="KW-1185">Reference proteome</keyword>
<proteinExistence type="predicted"/>
<gene>
    <name evidence="2" type="ORF">ACFOHV_22730</name>
</gene>
<dbReference type="RefSeq" id="WP_182308750.1">
    <property type="nucleotide sequence ID" value="NZ_CP059897.1"/>
</dbReference>
<evidence type="ECO:0000313" key="3">
    <source>
        <dbReference type="Proteomes" id="UP001595647"/>
    </source>
</evidence>
<accession>A0ABV7I9A4</accession>
<sequence>MSDAVTMHEPHGFPPEWQDRWHVAHSRIEQAGYGELVAAAYRRAGPELAARIGPAFAVRLASAISQVAIRSGRLAASLVPQAALLASRRFQGTVAMDSWAAALDQTARQAPEGVLPLLENTGKLVAALDAPGFIAFVRMGLHLADGNPERRRAFFALESAEAVRLIEGTAGDGGLAELRHGLGLFLGALWGISPPIAEAPPDAPEQMRRRPGFGGGGLRLPSAFAGFGGDEAKLLYRAAVAHIGAHHRFTRTKFPVAELKPMQIALVSLIEDARIEMLASRSMPGLSRLWRRFHVARPEGPAVAIALMARLSRALADPDYEDPHAWVKKGRALFEKAAREDVDNQQLSRRIGGLLGNDIGQMRLQFDARAYVVQPPYRDDNLGIWDFERDDDQVPVEIKTMLEGARIDQRVGDDGRREEAEDGDTERGKLVEAQDDDRSVVTNYPEYDHVTGRYRPNWCQVREMPGQIDSLGIAAALREARSDLVDRLTGLIKASRINRQQRVRGQTEGEFIDIDAGIDAMIARRAGAAPDTRVYCRYERRSRDMSVLLLIDSSRSTTERMRGSTSTVLEMERLSTALLARAMTDVGDAFAIAAFCSNGREDVRYERVKDFGRPFDAGALDRLAGLVGDYSTRLGAVMRHAGNDLRSQKSYRRLLMIVTDGEPSDIDVDDPDYLAEDARAAVHELNRDGIDVFSVVLDSAAESYARRIFGPKGMVRLDSIDRLPDLLPGLYLRMRA</sequence>
<dbReference type="SUPFAM" id="SSF53300">
    <property type="entry name" value="vWA-like"/>
    <property type="match status" value="1"/>
</dbReference>
<dbReference type="Proteomes" id="UP001595647">
    <property type="component" value="Unassembled WGS sequence"/>
</dbReference>
<dbReference type="EMBL" id="JBHRTG010000019">
    <property type="protein sequence ID" value="MFC3166103.1"/>
    <property type="molecule type" value="Genomic_DNA"/>
</dbReference>
<dbReference type="SMART" id="SM00327">
    <property type="entry name" value="VWA"/>
    <property type="match status" value="1"/>
</dbReference>
<feature type="domain" description="VWFA" evidence="1">
    <location>
        <begin position="546"/>
        <end position="730"/>
    </location>
</feature>
<dbReference type="PROSITE" id="PS50234">
    <property type="entry name" value="VWFA"/>
    <property type="match status" value="1"/>
</dbReference>